<comment type="subunit">
    <text evidence="11">Component of the NDC80 complex.</text>
</comment>
<evidence type="ECO:0000256" key="3">
    <source>
        <dbReference type="ARBA" id="ARBA00022454"/>
    </source>
</evidence>
<evidence type="ECO:0000313" key="13">
    <source>
        <dbReference type="EMBL" id="RPB10632.1"/>
    </source>
</evidence>
<dbReference type="SUPFAM" id="SSF143026">
    <property type="entry name" value="Kinetochore globular domain"/>
    <property type="match status" value="1"/>
</dbReference>
<evidence type="ECO:0000256" key="10">
    <source>
        <dbReference type="ARBA" id="ARBA00023328"/>
    </source>
</evidence>
<protein>
    <recommendedName>
        <fullName evidence="11">Kinetochore protein Spc24</fullName>
    </recommendedName>
</protein>
<keyword evidence="10 11" id="KW-0137">Centromere</keyword>
<keyword evidence="14" id="KW-1185">Reference proteome</keyword>
<dbReference type="EMBL" id="ML119142">
    <property type="protein sequence ID" value="RPB10632.1"/>
    <property type="molecule type" value="Genomic_DNA"/>
</dbReference>
<evidence type="ECO:0000256" key="6">
    <source>
        <dbReference type="ARBA" id="ARBA00022838"/>
    </source>
</evidence>
<accession>A0A3N4KMT2</accession>
<dbReference type="InterPro" id="IPR038066">
    <property type="entry name" value="Spc24_Fungi_globular_sf"/>
</dbReference>
<evidence type="ECO:0000256" key="8">
    <source>
        <dbReference type="ARBA" id="ARBA00023242"/>
    </source>
</evidence>
<proteinExistence type="inferred from homology"/>
<dbReference type="Proteomes" id="UP000277580">
    <property type="component" value="Unassembled WGS sequence"/>
</dbReference>
<feature type="coiled-coil region" evidence="12">
    <location>
        <begin position="97"/>
        <end position="124"/>
    </location>
</feature>
<dbReference type="PANTHER" id="PTHR22142">
    <property type="match status" value="1"/>
</dbReference>
<sequence>MVLLDEEPHSLISHCIENFNISGDMECLAKCKSDLSKVADKRGKILDDSRNTLRALARKMDIAKQSMEASVAAASKKEHGAKMIKLDREKFSLAKNINELESSSHHLESQLARLKEELEQVDGEDAMANAMMEAEDGTLLKLKVYRSLGIDIQEDGAGGYNKAVIRNSAKGDVHVVNIEKKFSQYFYANYFWNTM</sequence>
<dbReference type="GO" id="GO:0031262">
    <property type="term" value="C:Ndc80 complex"/>
    <property type="evidence" value="ECO:0007669"/>
    <property type="project" value="TreeGrafter"/>
</dbReference>
<evidence type="ECO:0000256" key="9">
    <source>
        <dbReference type="ARBA" id="ARBA00023306"/>
    </source>
</evidence>
<keyword evidence="6 11" id="KW-0995">Kinetochore</keyword>
<evidence type="ECO:0000256" key="11">
    <source>
        <dbReference type="RuleBase" id="RU368011"/>
    </source>
</evidence>
<keyword evidence="5 11" id="KW-0498">Mitosis</keyword>
<evidence type="ECO:0000256" key="1">
    <source>
        <dbReference type="ARBA" id="ARBA00004267"/>
    </source>
</evidence>
<dbReference type="Gene3D" id="3.30.160.430">
    <property type="match status" value="1"/>
</dbReference>
<name>A0A3N4KMT2_9PEZI</name>
<dbReference type="GO" id="GO:0005815">
    <property type="term" value="C:microtubule organizing center"/>
    <property type="evidence" value="ECO:0007669"/>
    <property type="project" value="UniProtKB-SubCell"/>
</dbReference>
<dbReference type="GO" id="GO:0005634">
    <property type="term" value="C:nucleus"/>
    <property type="evidence" value="ECO:0007669"/>
    <property type="project" value="UniProtKB-SubCell"/>
</dbReference>
<dbReference type="CDD" id="cd11565">
    <property type="entry name" value="RWD_Spc24"/>
    <property type="match status" value="1"/>
</dbReference>
<evidence type="ECO:0000256" key="5">
    <source>
        <dbReference type="ARBA" id="ARBA00022776"/>
    </source>
</evidence>
<evidence type="ECO:0000256" key="12">
    <source>
        <dbReference type="SAM" id="Coils"/>
    </source>
</evidence>
<dbReference type="AlphaFoldDB" id="A0A3N4KMT2"/>
<keyword evidence="3 11" id="KW-0158">Chromosome</keyword>
<evidence type="ECO:0000313" key="14">
    <source>
        <dbReference type="Proteomes" id="UP000277580"/>
    </source>
</evidence>
<keyword evidence="4 11" id="KW-0132">Cell division</keyword>
<evidence type="ECO:0000256" key="7">
    <source>
        <dbReference type="ARBA" id="ARBA00023054"/>
    </source>
</evidence>
<dbReference type="GO" id="GO:0007059">
    <property type="term" value="P:chromosome segregation"/>
    <property type="evidence" value="ECO:0007669"/>
    <property type="project" value="TreeGrafter"/>
</dbReference>
<dbReference type="InParanoid" id="A0A3N4KMT2"/>
<evidence type="ECO:0000256" key="2">
    <source>
        <dbReference type="ARBA" id="ARBA00007804"/>
    </source>
</evidence>
<keyword evidence="7 12" id="KW-0175">Coiled coil</keyword>
<dbReference type="FunCoup" id="A0A3N4KMT2">
    <property type="interactions" value="101"/>
</dbReference>
<keyword evidence="8 11" id="KW-0539">Nucleus</keyword>
<dbReference type="InterPro" id="IPR013252">
    <property type="entry name" value="Ndc80_Spc24"/>
</dbReference>
<keyword evidence="9 11" id="KW-0131">Cell cycle</keyword>
<comment type="similarity">
    <text evidence="2 11">Belongs to the SPC24 family.</text>
</comment>
<dbReference type="OrthoDB" id="3344830at2759"/>
<organism evidence="13 14">
    <name type="scientific">Morchella conica CCBAS932</name>
    <dbReference type="NCBI Taxonomy" id="1392247"/>
    <lineage>
        <taxon>Eukaryota</taxon>
        <taxon>Fungi</taxon>
        <taxon>Dikarya</taxon>
        <taxon>Ascomycota</taxon>
        <taxon>Pezizomycotina</taxon>
        <taxon>Pezizomycetes</taxon>
        <taxon>Pezizales</taxon>
        <taxon>Morchellaceae</taxon>
        <taxon>Morchella</taxon>
    </lineage>
</organism>
<evidence type="ECO:0000256" key="4">
    <source>
        <dbReference type="ARBA" id="ARBA00022618"/>
    </source>
</evidence>
<gene>
    <name evidence="13" type="ORF">P167DRAFT_509200</name>
</gene>
<comment type="subcellular location">
    <subcellularLocation>
        <location evidence="1">Cytoplasm</location>
        <location evidence="1">Cytoskeleton</location>
        <location evidence="1">Microtubule organizing center</location>
    </subcellularLocation>
    <subcellularLocation>
        <location evidence="11">Nucleus</location>
    </subcellularLocation>
    <subcellularLocation>
        <location evidence="11">Chromosome</location>
        <location evidence="11">Centromere</location>
        <location evidence="11">Kinetochore</location>
    </subcellularLocation>
</comment>
<dbReference type="STRING" id="1392247.A0A3N4KMT2"/>
<dbReference type="PANTHER" id="PTHR22142:SF2">
    <property type="entry name" value="KINETOCHORE PROTEIN SPC24"/>
    <property type="match status" value="1"/>
</dbReference>
<dbReference type="GO" id="GO:0008017">
    <property type="term" value="F:microtubule binding"/>
    <property type="evidence" value="ECO:0007669"/>
    <property type="project" value="TreeGrafter"/>
</dbReference>
<dbReference type="Pfam" id="PF08286">
    <property type="entry name" value="Spc24"/>
    <property type="match status" value="1"/>
</dbReference>
<dbReference type="GO" id="GO:0051301">
    <property type="term" value="P:cell division"/>
    <property type="evidence" value="ECO:0007669"/>
    <property type="project" value="UniProtKB-UniRule"/>
</dbReference>
<comment type="function">
    <text evidence="11">Acts as a component of the essential kinetochore-associated NDC80 complex, which is required for chromosome segregation and spindle checkpoint activity.</text>
</comment>
<reference evidence="13 14" key="1">
    <citation type="journal article" date="2018" name="Nat. Ecol. Evol.">
        <title>Pezizomycetes genomes reveal the molecular basis of ectomycorrhizal truffle lifestyle.</title>
        <authorList>
            <person name="Murat C."/>
            <person name="Payen T."/>
            <person name="Noel B."/>
            <person name="Kuo A."/>
            <person name="Morin E."/>
            <person name="Chen J."/>
            <person name="Kohler A."/>
            <person name="Krizsan K."/>
            <person name="Balestrini R."/>
            <person name="Da Silva C."/>
            <person name="Montanini B."/>
            <person name="Hainaut M."/>
            <person name="Levati E."/>
            <person name="Barry K.W."/>
            <person name="Belfiori B."/>
            <person name="Cichocki N."/>
            <person name="Clum A."/>
            <person name="Dockter R.B."/>
            <person name="Fauchery L."/>
            <person name="Guy J."/>
            <person name="Iotti M."/>
            <person name="Le Tacon F."/>
            <person name="Lindquist E.A."/>
            <person name="Lipzen A."/>
            <person name="Malagnac F."/>
            <person name="Mello A."/>
            <person name="Molinier V."/>
            <person name="Miyauchi S."/>
            <person name="Poulain J."/>
            <person name="Riccioni C."/>
            <person name="Rubini A."/>
            <person name="Sitrit Y."/>
            <person name="Splivallo R."/>
            <person name="Traeger S."/>
            <person name="Wang M."/>
            <person name="Zifcakova L."/>
            <person name="Wipf D."/>
            <person name="Zambonelli A."/>
            <person name="Paolocci F."/>
            <person name="Nowrousian M."/>
            <person name="Ottonello S."/>
            <person name="Baldrian P."/>
            <person name="Spatafora J.W."/>
            <person name="Henrissat B."/>
            <person name="Nagy L.G."/>
            <person name="Aury J.M."/>
            <person name="Wincker P."/>
            <person name="Grigoriev I.V."/>
            <person name="Bonfante P."/>
            <person name="Martin F.M."/>
        </authorList>
    </citation>
    <scope>NUCLEOTIDE SEQUENCE [LARGE SCALE GENOMIC DNA]</scope>
    <source>
        <strain evidence="13 14">CCBAS932</strain>
    </source>
</reference>